<dbReference type="AlphaFoldDB" id="A0A964C0M4"/>
<name>A0A964C0M4_9CYAN</name>
<proteinExistence type="predicted"/>
<sequence length="88" mass="9991">MTTSKTKTQTAATKVAPRIINVTESIPDITANLVVDSEHYLLPSPLFEGVLFDALNDLIDRFAQNPNQYLEPQHYQKIDRIAQEYLES</sequence>
<evidence type="ECO:0000313" key="1">
    <source>
        <dbReference type="EMBL" id="MCC0179911.1"/>
    </source>
</evidence>
<comment type="caution">
    <text evidence="1">The sequence shown here is derived from an EMBL/GenBank/DDBJ whole genome shotgun (WGS) entry which is preliminary data.</text>
</comment>
<dbReference type="RefSeq" id="WP_229643011.1">
    <property type="nucleotide sequence ID" value="NZ_JADWDC010000137.1"/>
</dbReference>
<keyword evidence="2" id="KW-1185">Reference proteome</keyword>
<gene>
    <name evidence="1" type="ORF">I4641_23545</name>
</gene>
<protein>
    <submittedName>
        <fullName evidence="1">Uncharacterized protein</fullName>
    </submittedName>
</protein>
<accession>A0A964C0M4</accession>
<evidence type="ECO:0000313" key="2">
    <source>
        <dbReference type="Proteomes" id="UP000729733"/>
    </source>
</evidence>
<organism evidence="1 2">
    <name type="scientific">Waterburya agarophytonicola KI4</name>
    <dbReference type="NCBI Taxonomy" id="2874699"/>
    <lineage>
        <taxon>Bacteria</taxon>
        <taxon>Bacillati</taxon>
        <taxon>Cyanobacteriota</taxon>
        <taxon>Cyanophyceae</taxon>
        <taxon>Pleurocapsales</taxon>
        <taxon>Hyellaceae</taxon>
        <taxon>Waterburya</taxon>
        <taxon>Waterburya agarophytonicola</taxon>
    </lineage>
</organism>
<reference evidence="1" key="1">
    <citation type="journal article" date="2021" name="Antonie Van Leeuwenhoek">
        <title>Draft genome and description of Waterburya agarophytonicola gen. nov. sp. nov. (Pleurocapsales, Cyanobacteria): a seaweed symbiont.</title>
        <authorList>
            <person name="Bonthond G."/>
            <person name="Shalygin S."/>
            <person name="Bayer T."/>
            <person name="Weinberger F."/>
        </authorList>
    </citation>
    <scope>NUCLEOTIDE SEQUENCE</scope>
    <source>
        <strain evidence="1">KI4</strain>
    </source>
</reference>
<dbReference type="Proteomes" id="UP000729733">
    <property type="component" value="Unassembled WGS sequence"/>
</dbReference>
<dbReference type="EMBL" id="JADWDC010000137">
    <property type="protein sequence ID" value="MCC0179911.1"/>
    <property type="molecule type" value="Genomic_DNA"/>
</dbReference>